<feature type="transmembrane region" description="Helical" evidence="8">
    <location>
        <begin position="272"/>
        <end position="292"/>
    </location>
</feature>
<proteinExistence type="predicted"/>
<organism evidence="10">
    <name type="scientific">Chromera velia CCMP2878</name>
    <dbReference type="NCBI Taxonomy" id="1169474"/>
    <lineage>
        <taxon>Eukaryota</taxon>
        <taxon>Sar</taxon>
        <taxon>Alveolata</taxon>
        <taxon>Colpodellida</taxon>
        <taxon>Chromeraceae</taxon>
        <taxon>Chromera</taxon>
    </lineage>
</organism>
<dbReference type="GO" id="GO:0012505">
    <property type="term" value="C:endomembrane system"/>
    <property type="evidence" value="ECO:0007669"/>
    <property type="project" value="UniProtKB-SubCell"/>
</dbReference>
<keyword evidence="6 8" id="KW-0472">Membrane</keyword>
<feature type="compositionally biased region" description="Basic and acidic residues" evidence="7">
    <location>
        <begin position="596"/>
        <end position="607"/>
    </location>
</feature>
<gene>
    <name evidence="10" type="ORF">Cvel_26468</name>
</gene>
<dbReference type="GO" id="GO:0006874">
    <property type="term" value="P:intracellular calcium ion homeostasis"/>
    <property type="evidence" value="ECO:0007669"/>
    <property type="project" value="TreeGrafter"/>
</dbReference>
<evidence type="ECO:0000256" key="1">
    <source>
        <dbReference type="ARBA" id="ARBA00004127"/>
    </source>
</evidence>
<feature type="compositionally biased region" description="Polar residues" evidence="7">
    <location>
        <begin position="76"/>
        <end position="92"/>
    </location>
</feature>
<dbReference type="VEuPathDB" id="CryptoDB:Cvel_26468"/>
<dbReference type="InterPro" id="IPR044880">
    <property type="entry name" value="NCX_ion-bd_dom_sf"/>
</dbReference>
<keyword evidence="3 8" id="KW-0812">Transmembrane</keyword>
<feature type="transmembrane region" description="Helical" evidence="8">
    <location>
        <begin position="304"/>
        <end position="326"/>
    </location>
</feature>
<feature type="compositionally biased region" description="Polar residues" evidence="7">
    <location>
        <begin position="577"/>
        <end position="594"/>
    </location>
</feature>
<feature type="transmembrane region" description="Helical" evidence="8">
    <location>
        <begin position="745"/>
        <end position="770"/>
    </location>
</feature>
<evidence type="ECO:0000313" key="10">
    <source>
        <dbReference type="EMBL" id="CEM42047.1"/>
    </source>
</evidence>
<feature type="transmembrane region" description="Helical" evidence="8">
    <location>
        <begin position="374"/>
        <end position="391"/>
    </location>
</feature>
<feature type="region of interest" description="Disordered" evidence="7">
    <location>
        <begin position="1"/>
        <end position="236"/>
    </location>
</feature>
<accession>A0A0G4HDA2</accession>
<evidence type="ECO:0000256" key="8">
    <source>
        <dbReference type="SAM" id="Phobius"/>
    </source>
</evidence>
<feature type="domain" description="Sodium/calcium exchanger membrane region" evidence="9">
    <location>
        <begin position="681"/>
        <end position="813"/>
    </location>
</feature>
<evidence type="ECO:0000256" key="5">
    <source>
        <dbReference type="ARBA" id="ARBA00023065"/>
    </source>
</evidence>
<evidence type="ECO:0000259" key="9">
    <source>
        <dbReference type="Pfam" id="PF01699"/>
    </source>
</evidence>
<dbReference type="AlphaFoldDB" id="A0A0G4HDA2"/>
<dbReference type="Pfam" id="PF01699">
    <property type="entry name" value="Na_Ca_ex"/>
    <property type="match status" value="2"/>
</dbReference>
<feature type="compositionally biased region" description="Basic and acidic residues" evidence="7">
    <location>
        <begin position="194"/>
        <end position="204"/>
    </location>
</feature>
<feature type="transmembrane region" description="Helical" evidence="8">
    <location>
        <begin position="247"/>
        <end position="266"/>
    </location>
</feature>
<keyword evidence="5" id="KW-0406">Ion transport</keyword>
<dbReference type="GO" id="GO:0015369">
    <property type="term" value="F:calcium:proton antiporter activity"/>
    <property type="evidence" value="ECO:0007669"/>
    <property type="project" value="TreeGrafter"/>
</dbReference>
<evidence type="ECO:0000256" key="2">
    <source>
        <dbReference type="ARBA" id="ARBA00022448"/>
    </source>
</evidence>
<feature type="transmembrane region" description="Helical" evidence="8">
    <location>
        <begin position="338"/>
        <end position="362"/>
    </location>
</feature>
<dbReference type="Gene3D" id="1.20.1420.30">
    <property type="entry name" value="NCX, central ion-binding region"/>
    <property type="match status" value="2"/>
</dbReference>
<dbReference type="PhylomeDB" id="A0A0G4HDA2"/>
<feature type="compositionally biased region" description="Low complexity" evidence="7">
    <location>
        <begin position="206"/>
        <end position="216"/>
    </location>
</feature>
<keyword evidence="4 8" id="KW-1133">Transmembrane helix</keyword>
<name>A0A0G4HDA2_9ALVE</name>
<keyword evidence="2" id="KW-0813">Transport</keyword>
<sequence>MHRMMSSRFLRSAQGDLRSPMSHPSLGGSPVTVGSGELDEPLLHSRRSPDYRTLRGRIAGGTGGGQRDRARVFSDVTPTYQRASSGTLQDGSSRSRRRESLATPSNIAGGDRDGLSLFGSMPERKNASRRASGHSRIAPPGQAGSPTPGDRPSVTQLPAAVSSAPDLAHGGVAGVTPPHRDTGAQPPLLAAGLPKRDSRGKERSSTGGPTVGAAAAQGGGTEGETQSQRSESKESLLGHEMRGLGELLITPVNTLLIFVPLGFLAAKLGWSASSVFIFNFLGLVPLANLIGSSTEELSMHTGEVIGGLLNASFGNAVEMILTVQSIRARLLEVTKAQLFGSVISNLLLVLGSSFFCGGLIYVEQSFNERGASSNTTLLLLAVLSLAVPNLFHYQPDVTEADLLAVSRISAVVILGTYLCFLVFQLYTHLHFFTAEQGDGVRTRDETFKARYARLKDLDEAEDHVDPHVQDRETEELLQAVGGERRSKEECVVRSPLESPSVYEHVRQAAAVGRATSGPSVVKNGNLPLPEGGDLYRAQTHSGATGTADYRNLPPIPSENSIEEKEGGESGEPPQGGYTTQTGAAVSSQRPSEATASEERPKRERERGPSVSSSSARLPPERGGGPSRHGSRGPTATGWLEEALPSSSLGMGAFVAASLSGGDEEEEEEEEEEDPAISAVTAIMVLASTTIVTSVSCDFLVNSIQAFTDRWGVNQAFIGVVLLPIVGNAVEHWTAISVAVKGKMDLAIGVAAGSSCQVSLLVIPFAVLVAWSLDVPMTLDFKPFETVILSLSVLIVIGAMNDGKSNWSASYLFLRSEDNGGRRVRLWLSAPVRLLAHSPLKI</sequence>
<dbReference type="PANTHER" id="PTHR31503">
    <property type="entry name" value="VACUOLAR CALCIUM ION TRANSPORTER"/>
    <property type="match status" value="1"/>
</dbReference>
<evidence type="ECO:0000256" key="6">
    <source>
        <dbReference type="ARBA" id="ARBA00023136"/>
    </source>
</evidence>
<feature type="compositionally biased region" description="Basic and acidic residues" evidence="7">
    <location>
        <begin position="41"/>
        <end position="53"/>
    </location>
</feature>
<feature type="transmembrane region" description="Helical" evidence="8">
    <location>
        <begin position="782"/>
        <end position="799"/>
    </location>
</feature>
<comment type="subcellular location">
    <subcellularLocation>
        <location evidence="1">Endomembrane system</location>
        <topology evidence="1">Multi-pass membrane protein</topology>
    </subcellularLocation>
</comment>
<dbReference type="EMBL" id="CDMZ01002365">
    <property type="protein sequence ID" value="CEM42047.1"/>
    <property type="molecule type" value="Genomic_DNA"/>
</dbReference>
<reference evidence="10" key="1">
    <citation type="submission" date="2014-11" db="EMBL/GenBank/DDBJ databases">
        <authorList>
            <person name="Otto D Thomas"/>
            <person name="Naeem Raeece"/>
        </authorList>
    </citation>
    <scope>NUCLEOTIDE SEQUENCE</scope>
</reference>
<evidence type="ECO:0000256" key="3">
    <source>
        <dbReference type="ARBA" id="ARBA00022692"/>
    </source>
</evidence>
<feature type="transmembrane region" description="Helical" evidence="8">
    <location>
        <begin position="403"/>
        <end position="423"/>
    </location>
</feature>
<dbReference type="InterPro" id="IPR004837">
    <property type="entry name" value="NaCa_Exmemb"/>
</dbReference>
<protein>
    <recommendedName>
        <fullName evidence="9">Sodium/calcium exchanger membrane region domain-containing protein</fullName>
    </recommendedName>
</protein>
<feature type="domain" description="Sodium/calcium exchanger membrane region" evidence="9">
    <location>
        <begin position="275"/>
        <end position="425"/>
    </location>
</feature>
<evidence type="ECO:0000256" key="7">
    <source>
        <dbReference type="SAM" id="MobiDB-lite"/>
    </source>
</evidence>
<dbReference type="InterPro" id="IPR004713">
    <property type="entry name" value="CaH_exchang"/>
</dbReference>
<dbReference type="GO" id="GO:0005774">
    <property type="term" value="C:vacuolar membrane"/>
    <property type="evidence" value="ECO:0007669"/>
    <property type="project" value="UniProtKB-ARBA"/>
</dbReference>
<feature type="compositionally biased region" description="Acidic residues" evidence="7">
    <location>
        <begin position="661"/>
        <end position="674"/>
    </location>
</feature>
<feature type="region of interest" description="Disordered" evidence="7">
    <location>
        <begin position="511"/>
        <end position="637"/>
    </location>
</feature>
<evidence type="ECO:0000256" key="4">
    <source>
        <dbReference type="ARBA" id="ARBA00022989"/>
    </source>
</evidence>
<feature type="region of interest" description="Disordered" evidence="7">
    <location>
        <begin position="656"/>
        <end position="675"/>
    </location>
</feature>
<dbReference type="PANTHER" id="PTHR31503:SF22">
    <property type="entry name" value="VACUOLAR CALCIUM ION TRANSPORTER"/>
    <property type="match status" value="1"/>
</dbReference>